<dbReference type="SUPFAM" id="SSF50447">
    <property type="entry name" value="Translation proteins"/>
    <property type="match status" value="1"/>
</dbReference>
<dbReference type="GO" id="GO:0005762">
    <property type="term" value="C:mitochondrial large ribosomal subunit"/>
    <property type="evidence" value="ECO:0007669"/>
    <property type="project" value="TreeGrafter"/>
</dbReference>
<evidence type="ECO:0000256" key="5">
    <source>
        <dbReference type="SAM" id="MobiDB-lite"/>
    </source>
</evidence>
<comment type="similarity">
    <text evidence="1">Belongs to the universal ribosomal protein uL3 family.</text>
</comment>
<dbReference type="Gene3D" id="2.40.30.10">
    <property type="entry name" value="Translation factors"/>
    <property type="match status" value="1"/>
</dbReference>
<dbReference type="AlphaFoldDB" id="W9W0X5"/>
<sequence length="314" mass="33868">MPPKACRLVAIPLPPPFLLPRSLIRKPINTAQKRCMGIRSIDRKPKPNPYNVVPGIEPLHATAAAAFQRKLIADALPLRTGALAIKKGMTAVYDVESGTRIACTVLQLDRNQVVSHKTRKRHGYFAVCVGSGTINPKNVTKPMLGHYSVQGVSPKRHQQEFRVRGAEGLLPVGEEIRADWFAVGQYVDTRSHCKGKGFAGPMKRWGFGGQPRSHGHSLSHRSHGSVGPSQGGGSRVYPGKKMAGNMGGQRNTVQSLRVLQSDGENGIVVVHGAVSGPKGCLVMLQDALKKPWVEPPPLPSSRVPEAKVAEKIPA</sequence>
<dbReference type="Gene3D" id="3.30.160.810">
    <property type="match status" value="1"/>
</dbReference>
<evidence type="ECO:0000256" key="1">
    <source>
        <dbReference type="ARBA" id="ARBA00006540"/>
    </source>
</evidence>
<organism evidence="6 7">
    <name type="scientific">Cladophialophora yegresii CBS 114405</name>
    <dbReference type="NCBI Taxonomy" id="1182544"/>
    <lineage>
        <taxon>Eukaryota</taxon>
        <taxon>Fungi</taxon>
        <taxon>Dikarya</taxon>
        <taxon>Ascomycota</taxon>
        <taxon>Pezizomycotina</taxon>
        <taxon>Eurotiomycetes</taxon>
        <taxon>Chaetothyriomycetidae</taxon>
        <taxon>Chaetothyriales</taxon>
        <taxon>Herpotrichiellaceae</taxon>
        <taxon>Cladophialophora</taxon>
    </lineage>
</organism>
<dbReference type="PANTHER" id="PTHR11229:SF8">
    <property type="entry name" value="LARGE RIBOSOMAL SUBUNIT PROTEIN UL3M"/>
    <property type="match status" value="1"/>
</dbReference>
<comment type="caution">
    <text evidence="6">The sequence shown here is derived from an EMBL/GenBank/DDBJ whole genome shotgun (WGS) entry which is preliminary data.</text>
</comment>
<evidence type="ECO:0000313" key="6">
    <source>
        <dbReference type="EMBL" id="EXJ58625.1"/>
    </source>
</evidence>
<keyword evidence="3" id="KW-0687">Ribonucleoprotein</keyword>
<dbReference type="Proteomes" id="UP000019473">
    <property type="component" value="Unassembled WGS sequence"/>
</dbReference>
<feature type="compositionally biased region" description="Basic and acidic residues" evidence="5">
    <location>
        <begin position="304"/>
        <end position="314"/>
    </location>
</feature>
<dbReference type="FunFam" id="3.30.160.810:FF:000001">
    <property type="entry name" value="50S ribosomal protein L3"/>
    <property type="match status" value="1"/>
</dbReference>
<dbReference type="HOGENOM" id="CLU_044142_0_1_1"/>
<dbReference type="RefSeq" id="XP_007758248.1">
    <property type="nucleotide sequence ID" value="XM_007760058.1"/>
</dbReference>
<evidence type="ECO:0000256" key="4">
    <source>
        <dbReference type="ARBA" id="ARBA00035209"/>
    </source>
</evidence>
<evidence type="ECO:0000313" key="7">
    <source>
        <dbReference type="Proteomes" id="UP000019473"/>
    </source>
</evidence>
<protein>
    <recommendedName>
        <fullName evidence="4">Large ribosomal subunit protein uL3m</fullName>
    </recommendedName>
</protein>
<keyword evidence="7" id="KW-1185">Reference proteome</keyword>
<proteinExistence type="inferred from homology"/>
<feature type="region of interest" description="Disordered" evidence="5">
    <location>
        <begin position="206"/>
        <end position="248"/>
    </location>
</feature>
<dbReference type="NCBIfam" id="TIGR03625">
    <property type="entry name" value="L3_bact"/>
    <property type="match status" value="1"/>
</dbReference>
<evidence type="ECO:0000256" key="3">
    <source>
        <dbReference type="ARBA" id="ARBA00023274"/>
    </source>
</evidence>
<dbReference type="STRING" id="1182544.W9W0X5"/>
<accession>W9W0X5</accession>
<evidence type="ECO:0000256" key="2">
    <source>
        <dbReference type="ARBA" id="ARBA00022980"/>
    </source>
</evidence>
<dbReference type="FunFam" id="2.40.30.10:FF:000004">
    <property type="entry name" value="50S ribosomal protein L3"/>
    <property type="match status" value="1"/>
</dbReference>
<dbReference type="GO" id="GO:0006412">
    <property type="term" value="P:translation"/>
    <property type="evidence" value="ECO:0007669"/>
    <property type="project" value="InterPro"/>
</dbReference>
<dbReference type="EMBL" id="AMGW01000004">
    <property type="protein sequence ID" value="EXJ58625.1"/>
    <property type="molecule type" value="Genomic_DNA"/>
</dbReference>
<dbReference type="PANTHER" id="PTHR11229">
    <property type="entry name" value="50S RIBOSOMAL PROTEIN L3"/>
    <property type="match status" value="1"/>
</dbReference>
<gene>
    <name evidence="6" type="ORF">A1O7_06052</name>
</gene>
<dbReference type="eggNOG" id="KOG3141">
    <property type="taxonomic scope" value="Eukaryota"/>
</dbReference>
<dbReference type="VEuPathDB" id="FungiDB:A1O7_06052"/>
<feature type="region of interest" description="Disordered" evidence="5">
    <location>
        <begin position="292"/>
        <end position="314"/>
    </location>
</feature>
<dbReference type="InterPro" id="IPR019927">
    <property type="entry name" value="Ribosomal_uL3_bac/org-type"/>
</dbReference>
<feature type="compositionally biased region" description="Basic residues" evidence="5">
    <location>
        <begin position="213"/>
        <end position="223"/>
    </location>
</feature>
<reference evidence="6 7" key="1">
    <citation type="submission" date="2013-03" db="EMBL/GenBank/DDBJ databases">
        <title>The Genome Sequence of Cladophialophora yegresii CBS 114405.</title>
        <authorList>
            <consortium name="The Broad Institute Genomics Platform"/>
            <person name="Cuomo C."/>
            <person name="de Hoog S."/>
            <person name="Gorbushina A."/>
            <person name="Walker B."/>
            <person name="Young S.K."/>
            <person name="Zeng Q."/>
            <person name="Gargeya S."/>
            <person name="Fitzgerald M."/>
            <person name="Haas B."/>
            <person name="Abouelleil A."/>
            <person name="Allen A.W."/>
            <person name="Alvarado L."/>
            <person name="Arachchi H.M."/>
            <person name="Berlin A.M."/>
            <person name="Chapman S.B."/>
            <person name="Gainer-Dewar J."/>
            <person name="Goldberg J."/>
            <person name="Griggs A."/>
            <person name="Gujja S."/>
            <person name="Hansen M."/>
            <person name="Howarth C."/>
            <person name="Imamovic A."/>
            <person name="Ireland A."/>
            <person name="Larimer J."/>
            <person name="McCowan C."/>
            <person name="Murphy C."/>
            <person name="Pearson M."/>
            <person name="Poon T.W."/>
            <person name="Priest M."/>
            <person name="Roberts A."/>
            <person name="Saif S."/>
            <person name="Shea T."/>
            <person name="Sisk P."/>
            <person name="Sykes S."/>
            <person name="Wortman J."/>
            <person name="Nusbaum C."/>
            <person name="Birren B."/>
        </authorList>
    </citation>
    <scope>NUCLEOTIDE SEQUENCE [LARGE SCALE GENOMIC DNA]</scope>
    <source>
        <strain evidence="6 7">CBS 114405</strain>
    </source>
</reference>
<keyword evidence="2" id="KW-0689">Ribosomal protein</keyword>
<dbReference type="InterPro" id="IPR009000">
    <property type="entry name" value="Transl_B-barrel_sf"/>
</dbReference>
<dbReference type="Pfam" id="PF00297">
    <property type="entry name" value="Ribosomal_L3"/>
    <property type="match status" value="1"/>
</dbReference>
<name>W9W0X5_9EURO</name>
<dbReference type="InterPro" id="IPR000597">
    <property type="entry name" value="Ribosomal_uL3"/>
</dbReference>
<dbReference type="GO" id="GO:0003735">
    <property type="term" value="F:structural constituent of ribosome"/>
    <property type="evidence" value="ECO:0007669"/>
    <property type="project" value="InterPro"/>
</dbReference>
<dbReference type="OrthoDB" id="274683at2759"/>
<dbReference type="GeneID" id="19180633"/>